<gene>
    <name evidence="2" type="ORF">Taro_012582</name>
</gene>
<feature type="region of interest" description="Disordered" evidence="1">
    <location>
        <begin position="1"/>
        <end position="48"/>
    </location>
</feature>
<dbReference type="AlphaFoldDB" id="A0A843UDY5"/>
<reference evidence="2" key="1">
    <citation type="submission" date="2017-07" db="EMBL/GenBank/DDBJ databases">
        <title>Taro Niue Genome Assembly and Annotation.</title>
        <authorList>
            <person name="Atibalentja N."/>
            <person name="Keating K."/>
            <person name="Fields C.J."/>
        </authorList>
    </citation>
    <scope>NUCLEOTIDE SEQUENCE</scope>
    <source>
        <strain evidence="2">Niue_2</strain>
        <tissue evidence="2">Leaf</tissue>
    </source>
</reference>
<protein>
    <submittedName>
        <fullName evidence="2">Uncharacterized protein</fullName>
    </submittedName>
</protein>
<evidence type="ECO:0000313" key="2">
    <source>
        <dbReference type="EMBL" id="MQL80140.1"/>
    </source>
</evidence>
<sequence>PAQPPPPRSRRGAVTASAGQSAPDVSLPHQTHHPSPRHRNPNNRRQGEWWRGERERWANEGGAPFHSLRLFLSLSCNKISLYNSQNRTFSPFDLVSYSIFSPFCPLFSPPSALCSVSLCVTFFLYIYRLAALCSGVLSLLCGERLWVAGWTPWRHGSRRLRRLHSQTWVCQNSKDGSVISIVEKFSQGFNEIFGGFSLKYVGYIGTGPLEKLDMCISVPVDRLMKFKASLVNSSDLSLFSILTALEGFYPRNVIKYTER</sequence>
<organism evidence="2 3">
    <name type="scientific">Colocasia esculenta</name>
    <name type="common">Wild taro</name>
    <name type="synonym">Arum esculentum</name>
    <dbReference type="NCBI Taxonomy" id="4460"/>
    <lineage>
        <taxon>Eukaryota</taxon>
        <taxon>Viridiplantae</taxon>
        <taxon>Streptophyta</taxon>
        <taxon>Embryophyta</taxon>
        <taxon>Tracheophyta</taxon>
        <taxon>Spermatophyta</taxon>
        <taxon>Magnoliopsida</taxon>
        <taxon>Liliopsida</taxon>
        <taxon>Araceae</taxon>
        <taxon>Aroideae</taxon>
        <taxon>Colocasieae</taxon>
        <taxon>Colocasia</taxon>
    </lineage>
</organism>
<accession>A0A843UDY5</accession>
<dbReference type="Proteomes" id="UP000652761">
    <property type="component" value="Unassembled WGS sequence"/>
</dbReference>
<evidence type="ECO:0000313" key="3">
    <source>
        <dbReference type="Proteomes" id="UP000652761"/>
    </source>
</evidence>
<feature type="compositionally biased region" description="Basic residues" evidence="1">
    <location>
        <begin position="30"/>
        <end position="42"/>
    </location>
</feature>
<evidence type="ECO:0000256" key="1">
    <source>
        <dbReference type="SAM" id="MobiDB-lite"/>
    </source>
</evidence>
<comment type="caution">
    <text evidence="2">The sequence shown here is derived from an EMBL/GenBank/DDBJ whole genome shotgun (WGS) entry which is preliminary data.</text>
</comment>
<feature type="non-terminal residue" evidence="2">
    <location>
        <position position="1"/>
    </location>
</feature>
<name>A0A843UDY5_COLES</name>
<dbReference type="EMBL" id="NMUH01000491">
    <property type="protein sequence ID" value="MQL80140.1"/>
    <property type="molecule type" value="Genomic_DNA"/>
</dbReference>
<keyword evidence="3" id="KW-1185">Reference proteome</keyword>
<proteinExistence type="predicted"/>